<dbReference type="InterPro" id="IPR003353">
    <property type="entry name" value="PTS_IIB_fruc"/>
</dbReference>
<dbReference type="STRING" id="1227498.C492_14761"/>
<dbReference type="EMBL" id="AOIA01000126">
    <property type="protein sequence ID" value="ELY56372.1"/>
    <property type="molecule type" value="Genomic_DNA"/>
</dbReference>
<feature type="region of interest" description="Disordered" evidence="7">
    <location>
        <begin position="97"/>
        <end position="143"/>
    </location>
</feature>
<dbReference type="GO" id="GO:0090563">
    <property type="term" value="F:protein-phosphocysteine-sugar phosphotransferase activity"/>
    <property type="evidence" value="ECO:0007669"/>
    <property type="project" value="TreeGrafter"/>
</dbReference>
<evidence type="ECO:0000256" key="5">
    <source>
        <dbReference type="ARBA" id="ARBA00022683"/>
    </source>
</evidence>
<keyword evidence="2" id="KW-0597">Phosphoprotein</keyword>
<evidence type="ECO:0000256" key="2">
    <source>
        <dbReference type="ARBA" id="ARBA00022553"/>
    </source>
</evidence>
<dbReference type="AlphaFoldDB" id="L9X421"/>
<keyword evidence="5" id="KW-0598">Phosphotransferase system</keyword>
<dbReference type="InterPro" id="IPR013011">
    <property type="entry name" value="PTS_EIIB_2"/>
</dbReference>
<evidence type="ECO:0000313" key="10">
    <source>
        <dbReference type="Proteomes" id="UP000011531"/>
    </source>
</evidence>
<evidence type="ECO:0000259" key="8">
    <source>
        <dbReference type="PROSITE" id="PS51099"/>
    </source>
</evidence>
<dbReference type="PROSITE" id="PS51099">
    <property type="entry name" value="PTS_EIIB_TYPE_2"/>
    <property type="match status" value="1"/>
</dbReference>
<dbReference type="InterPro" id="IPR050864">
    <property type="entry name" value="Bacterial_PTS_Sugar_Transport"/>
</dbReference>
<protein>
    <submittedName>
        <fullName evidence="9">PTS system fructose-specific transporter subunit IIB</fullName>
    </submittedName>
</protein>
<keyword evidence="1" id="KW-0813">Transport</keyword>
<feature type="compositionally biased region" description="Acidic residues" evidence="7">
    <location>
        <begin position="111"/>
        <end position="120"/>
    </location>
</feature>
<dbReference type="CDD" id="cd05569">
    <property type="entry name" value="PTS_IIB_fructose"/>
    <property type="match status" value="1"/>
</dbReference>
<dbReference type="FunFam" id="3.40.50.2300:FF:000014">
    <property type="entry name" value="PTS system fructose-like transporter subunit IIB"/>
    <property type="match status" value="1"/>
</dbReference>
<keyword evidence="6" id="KW-0418">Kinase</keyword>
<dbReference type="InterPro" id="IPR003501">
    <property type="entry name" value="PTS_EIIB_2/3"/>
</dbReference>
<evidence type="ECO:0000256" key="1">
    <source>
        <dbReference type="ARBA" id="ARBA00022448"/>
    </source>
</evidence>
<evidence type="ECO:0000256" key="4">
    <source>
        <dbReference type="ARBA" id="ARBA00022679"/>
    </source>
</evidence>
<comment type="caution">
    <text evidence="9">The sequence shown here is derived from an EMBL/GenBank/DDBJ whole genome shotgun (WGS) entry which is preliminary data.</text>
</comment>
<dbReference type="SUPFAM" id="SSF52794">
    <property type="entry name" value="PTS system IIB component-like"/>
    <property type="match status" value="1"/>
</dbReference>
<sequence length="154" mass="16134">MKLVAVTSCPTGIAHSQMAAENLETTAEERGHDIKVEVQGAMGAENELTAAEIEDADAVIVAADTAVNRDRFEGKPLVKGTVKDAVNDVDGLIERAIEKAEAGETGVTDVSEGESAEGTEEAGSTSTDDTDAEREQLGGDPSKGLFARIRRLFS</sequence>
<organism evidence="9 10">
    <name type="scientific">Natronococcus jeotgali DSM 18795</name>
    <dbReference type="NCBI Taxonomy" id="1227498"/>
    <lineage>
        <taxon>Archaea</taxon>
        <taxon>Methanobacteriati</taxon>
        <taxon>Methanobacteriota</taxon>
        <taxon>Stenosarchaea group</taxon>
        <taxon>Halobacteria</taxon>
        <taxon>Halobacteriales</taxon>
        <taxon>Natrialbaceae</taxon>
        <taxon>Natronococcus</taxon>
    </lineage>
</organism>
<dbReference type="PATRIC" id="fig|1227498.3.peg.2892"/>
<dbReference type="OrthoDB" id="170487at2157"/>
<name>L9X421_9EURY</name>
<evidence type="ECO:0000256" key="7">
    <source>
        <dbReference type="SAM" id="MobiDB-lite"/>
    </source>
</evidence>
<accession>L9X421</accession>
<dbReference type="NCBIfam" id="TIGR00829">
    <property type="entry name" value="FRU"/>
    <property type="match status" value="1"/>
</dbReference>
<keyword evidence="3" id="KW-0762">Sugar transport</keyword>
<dbReference type="InterPro" id="IPR036095">
    <property type="entry name" value="PTS_EIIB-like_sf"/>
</dbReference>
<dbReference type="GO" id="GO:0005886">
    <property type="term" value="C:plasma membrane"/>
    <property type="evidence" value="ECO:0007669"/>
    <property type="project" value="TreeGrafter"/>
</dbReference>
<evidence type="ECO:0000256" key="6">
    <source>
        <dbReference type="ARBA" id="ARBA00022777"/>
    </source>
</evidence>
<evidence type="ECO:0000256" key="3">
    <source>
        <dbReference type="ARBA" id="ARBA00022597"/>
    </source>
</evidence>
<dbReference type="GO" id="GO:0009401">
    <property type="term" value="P:phosphoenolpyruvate-dependent sugar phosphotransferase system"/>
    <property type="evidence" value="ECO:0007669"/>
    <property type="project" value="UniProtKB-KW"/>
</dbReference>
<dbReference type="PANTHER" id="PTHR30505">
    <property type="entry name" value="FRUCTOSE-LIKE PERMEASE"/>
    <property type="match status" value="1"/>
</dbReference>
<dbReference type="GO" id="GO:0016301">
    <property type="term" value="F:kinase activity"/>
    <property type="evidence" value="ECO:0007669"/>
    <property type="project" value="UniProtKB-KW"/>
</dbReference>
<dbReference type="GO" id="GO:0022877">
    <property type="term" value="F:protein-N(PI)-phosphohistidine-fructose phosphotransferase system transporter activity"/>
    <property type="evidence" value="ECO:0007669"/>
    <property type="project" value="InterPro"/>
</dbReference>
<dbReference type="Proteomes" id="UP000011531">
    <property type="component" value="Unassembled WGS sequence"/>
</dbReference>
<dbReference type="Gene3D" id="3.40.50.2300">
    <property type="match status" value="1"/>
</dbReference>
<keyword evidence="4" id="KW-0808">Transferase</keyword>
<dbReference type="RefSeq" id="WP_008424740.1">
    <property type="nucleotide sequence ID" value="NZ_AOIA01000126.1"/>
</dbReference>
<gene>
    <name evidence="9" type="ORF">C492_14761</name>
</gene>
<feature type="domain" description="PTS EIIB type-2" evidence="8">
    <location>
        <begin position="1"/>
        <end position="98"/>
    </location>
</feature>
<reference evidence="9 10" key="1">
    <citation type="journal article" date="2014" name="PLoS Genet.">
        <title>Phylogenetically driven sequencing of extremely halophilic archaea reveals strategies for static and dynamic osmo-response.</title>
        <authorList>
            <person name="Becker E.A."/>
            <person name="Seitzer P.M."/>
            <person name="Tritt A."/>
            <person name="Larsen D."/>
            <person name="Krusor M."/>
            <person name="Yao A.I."/>
            <person name="Wu D."/>
            <person name="Madern D."/>
            <person name="Eisen J.A."/>
            <person name="Darling A.E."/>
            <person name="Facciotti M.T."/>
        </authorList>
    </citation>
    <scope>NUCLEOTIDE SEQUENCE [LARGE SCALE GENOMIC DNA]</scope>
    <source>
        <strain evidence="9 10">DSM 18795</strain>
    </source>
</reference>
<proteinExistence type="predicted"/>
<evidence type="ECO:0000313" key="9">
    <source>
        <dbReference type="EMBL" id="ELY56372.1"/>
    </source>
</evidence>
<dbReference type="PANTHER" id="PTHR30505:SF0">
    <property type="entry name" value="FRUCTOSE-LIKE PTS SYSTEM EIIBC COMPONENT-RELATED"/>
    <property type="match status" value="1"/>
</dbReference>
<keyword evidence="10" id="KW-1185">Reference proteome</keyword>
<dbReference type="Pfam" id="PF02302">
    <property type="entry name" value="PTS_IIB"/>
    <property type="match status" value="1"/>
</dbReference>